<proteinExistence type="predicted"/>
<dbReference type="PANTHER" id="PTHR35560">
    <property type="entry name" value="BLL0132 PROTEIN"/>
    <property type="match status" value="1"/>
</dbReference>
<name>A0A8H6R4Z8_9PEZI</name>
<dbReference type="EMBL" id="JABCIY010000278">
    <property type="protein sequence ID" value="KAF7186001.1"/>
    <property type="molecule type" value="Genomic_DNA"/>
</dbReference>
<dbReference type="PROSITE" id="PS51212">
    <property type="entry name" value="WSC"/>
    <property type="match status" value="1"/>
</dbReference>
<evidence type="ECO:0000313" key="2">
    <source>
        <dbReference type="EMBL" id="KAF7186001.1"/>
    </source>
</evidence>
<accession>A0A8H6R4Z8</accession>
<evidence type="ECO:0000259" key="1">
    <source>
        <dbReference type="PROSITE" id="PS51212"/>
    </source>
</evidence>
<dbReference type="PANTHER" id="PTHR35560:SF3">
    <property type="entry name" value="PEPTIDASE S9 PROLYL OLIGOPEPTIDASE CATALYTIC DOMAIN-CONTAINING PROTEIN"/>
    <property type="match status" value="1"/>
</dbReference>
<sequence>HTTSCTIQVQSNPLHCTYNTPCVLRGRTRDLFLDGVIPSHGNLIFTSTTFLPHIRFAPSPKMRFSTFVYNFFAATALAQQYAGDTISANLPSIAGTEVAFFKIPDTTGANNNLTVINYYSHGSDGNRIVEANIQRAIIVLHGLLRDPWNYENDMLTALAQAHAGNANISTDSVAVIAPYFTNGADKNTGYPWTEGLKAGQGSTSNALVWAGSQWSAGANNQYPASSTNTSSFFVLDTLISYFDDKTLFPNLKQIVVAGHSMGGQMAQRYASVSTLQTTSPVTYWIGNPNSYAWLSTDRPLSTAACTKYDNYREGYANYDTYGDAMTYGSALVAQGREAIGYNYGQKQIAYARALLDHGDHSTDCAANTTGADRHERFFFFIKAFAPSCTEPAGANCDTVDLINVSHDNGQMFNSPAGQARLFTDNFYGDGSRAFDFGYPRQQEGDDPYPDPSQVGISGKTITGNWNGMTYQGCWTNQDPITPAALPTLLYDNTGNSIEGCTSGCQGAGYAIAGVQNSTQCFCGNALNSQSAVLVVDSSCRLPCPGNGAEICGSNSRLSVFSAAYPAFE</sequence>
<dbReference type="Pfam" id="PF01822">
    <property type="entry name" value="WSC"/>
    <property type="match status" value="1"/>
</dbReference>
<evidence type="ECO:0000313" key="3">
    <source>
        <dbReference type="Proteomes" id="UP000660729"/>
    </source>
</evidence>
<dbReference type="Gene3D" id="3.40.50.1820">
    <property type="entry name" value="alpha/beta hydrolase"/>
    <property type="match status" value="1"/>
</dbReference>
<dbReference type="SMART" id="SM00321">
    <property type="entry name" value="WSC"/>
    <property type="match status" value="1"/>
</dbReference>
<dbReference type="AlphaFoldDB" id="A0A8H6R4Z8"/>
<feature type="domain" description="WSC" evidence="1">
    <location>
        <begin position="467"/>
        <end position="563"/>
    </location>
</feature>
<reference evidence="2" key="1">
    <citation type="submission" date="2020-04" db="EMBL/GenBank/DDBJ databases">
        <title>Draft genome resource of the tomato pathogen Pseudocercospora fuligena.</title>
        <authorList>
            <person name="Zaccaron A."/>
        </authorList>
    </citation>
    <scope>NUCLEOTIDE SEQUENCE</scope>
    <source>
        <strain evidence="2">PF001</strain>
    </source>
</reference>
<protein>
    <submittedName>
        <fullName evidence="2">WSC domain-containing protein</fullName>
    </submittedName>
</protein>
<gene>
    <name evidence="2" type="ORF">HII31_12664</name>
</gene>
<dbReference type="Proteomes" id="UP000660729">
    <property type="component" value="Unassembled WGS sequence"/>
</dbReference>
<comment type="caution">
    <text evidence="2">The sequence shown here is derived from an EMBL/GenBank/DDBJ whole genome shotgun (WGS) entry which is preliminary data.</text>
</comment>
<dbReference type="InterPro" id="IPR029058">
    <property type="entry name" value="AB_hydrolase_fold"/>
</dbReference>
<keyword evidence="3" id="KW-1185">Reference proteome</keyword>
<feature type="non-terminal residue" evidence="2">
    <location>
        <position position="568"/>
    </location>
</feature>
<dbReference type="InterPro" id="IPR002889">
    <property type="entry name" value="WSC_carb-bd"/>
</dbReference>
<dbReference type="SUPFAM" id="SSF53474">
    <property type="entry name" value="alpha/beta-Hydrolases"/>
    <property type="match status" value="1"/>
</dbReference>
<organism evidence="2 3">
    <name type="scientific">Pseudocercospora fuligena</name>
    <dbReference type="NCBI Taxonomy" id="685502"/>
    <lineage>
        <taxon>Eukaryota</taxon>
        <taxon>Fungi</taxon>
        <taxon>Dikarya</taxon>
        <taxon>Ascomycota</taxon>
        <taxon>Pezizomycotina</taxon>
        <taxon>Dothideomycetes</taxon>
        <taxon>Dothideomycetidae</taxon>
        <taxon>Mycosphaerellales</taxon>
        <taxon>Mycosphaerellaceae</taxon>
        <taxon>Pseudocercospora</taxon>
    </lineage>
</organism>
<dbReference type="OrthoDB" id="2019572at2759"/>